<dbReference type="RefSeq" id="WP_075038232.1">
    <property type="nucleotide sequence ID" value="NZ_FOSB01000017.1"/>
</dbReference>
<dbReference type="SUPFAM" id="SSF55781">
    <property type="entry name" value="GAF domain-like"/>
    <property type="match status" value="1"/>
</dbReference>
<organism evidence="1 2">
    <name type="scientific">Halobacillus dabanensis</name>
    <dbReference type="NCBI Taxonomy" id="240302"/>
    <lineage>
        <taxon>Bacteria</taxon>
        <taxon>Bacillati</taxon>
        <taxon>Bacillota</taxon>
        <taxon>Bacilli</taxon>
        <taxon>Bacillales</taxon>
        <taxon>Bacillaceae</taxon>
        <taxon>Halobacillus</taxon>
    </lineage>
</organism>
<dbReference type="InterPro" id="IPR029016">
    <property type="entry name" value="GAF-like_dom_sf"/>
</dbReference>
<dbReference type="EMBL" id="FOSB01000017">
    <property type="protein sequence ID" value="SFK54392.1"/>
    <property type="molecule type" value="Genomic_DNA"/>
</dbReference>
<evidence type="ECO:0000313" key="1">
    <source>
        <dbReference type="EMBL" id="SFK54392.1"/>
    </source>
</evidence>
<dbReference type="Proteomes" id="UP000183557">
    <property type="component" value="Unassembled WGS sequence"/>
</dbReference>
<keyword evidence="2" id="KW-1185">Reference proteome</keyword>
<dbReference type="OrthoDB" id="2360948at2"/>
<reference evidence="2" key="1">
    <citation type="submission" date="2016-10" db="EMBL/GenBank/DDBJ databases">
        <authorList>
            <person name="Varghese N."/>
            <person name="Submissions S."/>
        </authorList>
    </citation>
    <scope>NUCLEOTIDE SEQUENCE [LARGE SCALE GENOMIC DNA]</scope>
    <source>
        <strain evidence="2">CGMCC 1.3704</strain>
    </source>
</reference>
<dbReference type="Gene3D" id="3.30.450.40">
    <property type="match status" value="1"/>
</dbReference>
<name>A0A1I4AD97_HALDA</name>
<dbReference type="AlphaFoldDB" id="A0A1I4AD97"/>
<gene>
    <name evidence="1" type="ORF">SAMN04487936_11726</name>
</gene>
<proteinExistence type="predicted"/>
<protein>
    <submittedName>
        <fullName evidence="1">Nitrogen regulatory protein A</fullName>
    </submittedName>
</protein>
<evidence type="ECO:0000313" key="2">
    <source>
        <dbReference type="Proteomes" id="UP000183557"/>
    </source>
</evidence>
<sequence length="145" mass="16142">MGETMTIEKICLHISQVTGASLIAVAEYNPSSQAIEWVYADHPLNNRYKRMTVSYGKGVAGRVMQTATPFLCEDTDHLPAPLKEYPIILAEKLRSFIALPISTSSVFGAVLLIGYRTTQSLPDIDTCRHQVSLLTRFLQEKEAIK</sequence>
<accession>A0A1I4AD97</accession>